<evidence type="ECO:0000256" key="1">
    <source>
        <dbReference type="ARBA" id="ARBA00004123"/>
    </source>
</evidence>
<dbReference type="GO" id="GO:0006355">
    <property type="term" value="P:regulation of DNA-templated transcription"/>
    <property type="evidence" value="ECO:0007669"/>
    <property type="project" value="InterPro"/>
</dbReference>
<gene>
    <name evidence="5" type="ORF">BCR37DRAFT_383263</name>
</gene>
<feature type="region of interest" description="Disordered" evidence="4">
    <location>
        <begin position="767"/>
        <end position="788"/>
    </location>
</feature>
<dbReference type="RefSeq" id="XP_040722710.1">
    <property type="nucleotide sequence ID" value="XM_040870021.1"/>
</dbReference>
<organism evidence="5 6">
    <name type="scientific">Protomyces lactucae-debilis</name>
    <dbReference type="NCBI Taxonomy" id="2754530"/>
    <lineage>
        <taxon>Eukaryota</taxon>
        <taxon>Fungi</taxon>
        <taxon>Dikarya</taxon>
        <taxon>Ascomycota</taxon>
        <taxon>Taphrinomycotina</taxon>
        <taxon>Taphrinomycetes</taxon>
        <taxon>Taphrinales</taxon>
        <taxon>Protomycetaceae</taxon>
        <taxon>Protomyces</taxon>
    </lineage>
</organism>
<evidence type="ECO:0000313" key="6">
    <source>
        <dbReference type="Proteomes" id="UP000193685"/>
    </source>
</evidence>
<dbReference type="GeneID" id="63786620"/>
<dbReference type="AlphaFoldDB" id="A0A1Y2EYI7"/>
<reference evidence="5 6" key="1">
    <citation type="submission" date="2016-07" db="EMBL/GenBank/DDBJ databases">
        <title>Pervasive Adenine N6-methylation of Active Genes in Fungi.</title>
        <authorList>
            <consortium name="DOE Joint Genome Institute"/>
            <person name="Mondo S.J."/>
            <person name="Dannebaum R.O."/>
            <person name="Kuo R.C."/>
            <person name="Labutti K."/>
            <person name="Haridas S."/>
            <person name="Kuo A."/>
            <person name="Salamov A."/>
            <person name="Ahrendt S.R."/>
            <person name="Lipzen A."/>
            <person name="Sullivan W."/>
            <person name="Andreopoulos W.B."/>
            <person name="Clum A."/>
            <person name="Lindquist E."/>
            <person name="Daum C."/>
            <person name="Ramamoorthy G.K."/>
            <person name="Gryganskyi A."/>
            <person name="Culley D."/>
            <person name="Magnuson J.K."/>
            <person name="James T.Y."/>
            <person name="O'Malley M.A."/>
            <person name="Stajich J.E."/>
            <person name="Spatafora J.W."/>
            <person name="Visel A."/>
            <person name="Grigoriev I.V."/>
        </authorList>
    </citation>
    <scope>NUCLEOTIDE SEQUENCE [LARGE SCALE GENOMIC DNA]</scope>
    <source>
        <strain evidence="5 6">12-1054</strain>
    </source>
</reference>
<dbReference type="GO" id="GO:0000182">
    <property type="term" value="F:rDNA binding"/>
    <property type="evidence" value="ECO:0007669"/>
    <property type="project" value="TreeGrafter"/>
</dbReference>
<proteinExistence type="inferred from homology"/>
<feature type="region of interest" description="Disordered" evidence="4">
    <location>
        <begin position="703"/>
        <end position="754"/>
    </location>
</feature>
<comment type="subcellular location">
    <subcellularLocation>
        <location evidence="1">Nucleus</location>
    </subcellularLocation>
</comment>
<evidence type="ECO:0000256" key="4">
    <source>
        <dbReference type="SAM" id="MobiDB-lite"/>
    </source>
</evidence>
<dbReference type="PANTHER" id="PTHR13213">
    <property type="entry name" value="MYB-BINDING PROTEIN 1A FAMILY MEMBER"/>
    <property type="match status" value="1"/>
</dbReference>
<dbReference type="InterPro" id="IPR007015">
    <property type="entry name" value="DNA_pol_V/MYBBP1A"/>
</dbReference>
<feature type="compositionally biased region" description="Acidic residues" evidence="4">
    <location>
        <begin position="779"/>
        <end position="788"/>
    </location>
</feature>
<dbReference type="OMA" id="VWKHDDP"/>
<dbReference type="PANTHER" id="PTHR13213:SF2">
    <property type="entry name" value="MYB-BINDING PROTEIN 1A"/>
    <property type="match status" value="1"/>
</dbReference>
<keyword evidence="6" id="KW-1185">Reference proteome</keyword>
<dbReference type="OrthoDB" id="342531at2759"/>
<dbReference type="Proteomes" id="UP000193685">
    <property type="component" value="Unassembled WGS sequence"/>
</dbReference>
<evidence type="ECO:0000313" key="5">
    <source>
        <dbReference type="EMBL" id="ORY76630.1"/>
    </source>
</evidence>
<dbReference type="STRING" id="56484.A0A1Y2EYI7"/>
<dbReference type="EMBL" id="MCFI01000022">
    <property type="protein sequence ID" value="ORY76630.1"/>
    <property type="molecule type" value="Genomic_DNA"/>
</dbReference>
<accession>A0A1Y2EYI7</accession>
<name>A0A1Y2EYI7_PROLT</name>
<dbReference type="InterPro" id="IPR016024">
    <property type="entry name" value="ARM-type_fold"/>
</dbReference>
<keyword evidence="3" id="KW-0539">Nucleus</keyword>
<dbReference type="SUPFAM" id="SSF48371">
    <property type="entry name" value="ARM repeat"/>
    <property type="match status" value="1"/>
</dbReference>
<feature type="compositionally biased region" description="Acidic residues" evidence="4">
    <location>
        <begin position="709"/>
        <end position="752"/>
    </location>
</feature>
<evidence type="ECO:0000256" key="3">
    <source>
        <dbReference type="ARBA" id="ARBA00023242"/>
    </source>
</evidence>
<dbReference type="Pfam" id="PF04931">
    <property type="entry name" value="DNA_pol_phi"/>
    <property type="match status" value="1"/>
</dbReference>
<comment type="similarity">
    <text evidence="2">Belongs to the MYBBP1A family.</text>
</comment>
<comment type="caution">
    <text evidence="5">The sequence shown here is derived from an EMBL/GenBank/DDBJ whole genome shotgun (WGS) entry which is preliminary data.</text>
</comment>
<sequence>MLLEQFDLLRNQSPQKRLDATLKIFEHLKLDTIPAAPVSNLETLKEHYGDDVHYAYTRLSRGLASNREAARLGFSACLSELLRALPLIDLSFVLASIERSTTPVGNVKGQETRDYQFGRLFGLQAIVTSGMLVRKETSKEQIRDLVGMLFELSLSKGWLRESCASVIIQVLDMMDATAANQGKAQGKLSKSLAKLPRKTAEMVHEMLESSHMEKTMEGLALHLTCTRLGSKKALGGTWKNDNLLASENLPAIASIMLEQSVTDKADAAEETDDVKATGTWKPKLHFAWVVLLKAIIRADASAETETITLARFWRQLVDEAMFSQSASHERKFHGLQLLPTALAMVPSGQVSDLFSANLLRTLINQMGQEDRYLHKAAKSTLQQIVAICEAQPSKAMSVVRQLMDTNQGTIMFDRLSKTKTCEQIMLAVPQDEFENLTTFLLELSRKPSLDGTETKDADRARQYLADILITLLKSPKTVKTDSWVLPILRFFISGGLFDASSSKKVLYLFEPALSSAIQDTYKARISIALGHLLPGKLNTEDSKELYAVQAIHEISTLVANKHYTLRLAPDEQILSLLQTALQHLNETTKAYKQAQSPGEQAQGLAFSLLYSLSILHIYLGEPDGVELLEDLEASYAPLNTLSAGNKSQSPALQTLVDLLLALLSKESAMLRKLVETVFSAFAREMQAEDLRLLLNVLEAQETGEGLFDKDEEEQDDDDEEGDDDEDDEMEDEEDAAESESEEEEEQDDNEQTEADRELDAALIAALGPAAQQKRKAEAIEDEDDSSNEELMDDDAMLKMDAHLENIFKRRKSATSAQAAKRQDAKQFKQSTIQLKSKVLDLLEIFIRENGSGVLVMLCVLPILNAAKSTSDVALADKARNLVKQKLTKLKTLPQLDEQGISEAWTTLQEVHRLAGLSPTPPFAAMASQCSTLLAKVLLHSAPNNAKATMRLLIDQYASSQAQWMSKKRSAYGAAFFTDFTNWCAQYRQK</sequence>
<protein>
    <submittedName>
        <fullName evidence="5">DNA polymerase V</fullName>
    </submittedName>
</protein>
<dbReference type="GO" id="GO:0005730">
    <property type="term" value="C:nucleolus"/>
    <property type="evidence" value="ECO:0007669"/>
    <property type="project" value="InterPro"/>
</dbReference>
<evidence type="ECO:0000256" key="2">
    <source>
        <dbReference type="ARBA" id="ARBA00006809"/>
    </source>
</evidence>